<dbReference type="EMBL" id="CVRQ01000023">
    <property type="protein sequence ID" value="CRL39525.1"/>
    <property type="molecule type" value="Genomic_DNA"/>
</dbReference>
<name>A0A0M6WPN4_9FIRM</name>
<dbReference type="Gene3D" id="1.25.10.90">
    <property type="match status" value="1"/>
</dbReference>
<dbReference type="SUPFAM" id="SSF48371">
    <property type="entry name" value="ARM repeat"/>
    <property type="match status" value="1"/>
</dbReference>
<dbReference type="Pfam" id="PF08713">
    <property type="entry name" value="DNA_alkylation"/>
    <property type="match status" value="1"/>
</dbReference>
<keyword evidence="2" id="KW-1185">Reference proteome</keyword>
<protein>
    <recommendedName>
        <fullName evidence="3">DNA alkylation repair protein</fullName>
    </recommendedName>
</protein>
<dbReference type="AlphaFoldDB" id="A0A0M6WPN4"/>
<sequence>MLAELENLFALQDKNYREFHARLMPNIEKERIIGIRVPVLRKYAKELAHGSRLFLSVQKEKRVCNTVNENDCDNVEKFLNTLPHYYYEENNLHMFLVMQMKDYDTALAYLEAFLPYIDNWATCDSGVPAVFKKHKNELLLHVYEWLDSDKPYTVRYGIGTLMRLYLDEDFDIKYALDVAKIRSKEYYVNMMKAWYIATALAKQYDAVLPILQERLMDSWSHNKAIQKARESYRITPQQKEYLSTLKV</sequence>
<organism evidence="1 2">
    <name type="scientific">Agathobacter rectalis</name>
    <dbReference type="NCBI Taxonomy" id="39491"/>
    <lineage>
        <taxon>Bacteria</taxon>
        <taxon>Bacillati</taxon>
        <taxon>Bacillota</taxon>
        <taxon>Clostridia</taxon>
        <taxon>Lachnospirales</taxon>
        <taxon>Lachnospiraceae</taxon>
        <taxon>Agathobacter</taxon>
    </lineage>
</organism>
<proteinExistence type="predicted"/>
<accession>A0A0M6WPN4</accession>
<reference evidence="2" key="1">
    <citation type="submission" date="2015-05" db="EMBL/GenBank/DDBJ databases">
        <authorList>
            <consortium name="Pathogen Informatics"/>
        </authorList>
    </citation>
    <scope>NUCLEOTIDE SEQUENCE [LARGE SCALE GENOMIC DNA]</scope>
    <source>
        <strain evidence="2">T1-815</strain>
    </source>
</reference>
<dbReference type="PANTHER" id="PTHR34070:SF1">
    <property type="entry name" value="DNA ALKYLATION REPAIR PROTEIN"/>
    <property type="match status" value="1"/>
</dbReference>
<dbReference type="Proteomes" id="UP000049472">
    <property type="component" value="Unassembled WGS sequence"/>
</dbReference>
<dbReference type="InterPro" id="IPR016024">
    <property type="entry name" value="ARM-type_fold"/>
</dbReference>
<dbReference type="InterPro" id="IPR014825">
    <property type="entry name" value="DNA_alkylation"/>
</dbReference>
<dbReference type="PANTHER" id="PTHR34070">
    <property type="entry name" value="ARMADILLO-TYPE FOLD"/>
    <property type="match status" value="1"/>
</dbReference>
<evidence type="ECO:0000313" key="2">
    <source>
        <dbReference type="Proteomes" id="UP000049472"/>
    </source>
</evidence>
<dbReference type="CDD" id="cd06561">
    <property type="entry name" value="AlkD_like"/>
    <property type="match status" value="1"/>
</dbReference>
<evidence type="ECO:0000313" key="1">
    <source>
        <dbReference type="EMBL" id="CRL39525.1"/>
    </source>
</evidence>
<evidence type="ECO:0008006" key="3">
    <source>
        <dbReference type="Google" id="ProtNLM"/>
    </source>
</evidence>
<gene>
    <name evidence="1" type="ORF">T1815_20901</name>
</gene>